<evidence type="ECO:0000259" key="1">
    <source>
        <dbReference type="SMART" id="SM00382"/>
    </source>
</evidence>
<dbReference type="Proteomes" id="UP000463961">
    <property type="component" value="Chromosome"/>
</dbReference>
<dbReference type="SMART" id="SM00382">
    <property type="entry name" value="AAA"/>
    <property type="match status" value="1"/>
</dbReference>
<dbReference type="InterPro" id="IPR003959">
    <property type="entry name" value="ATPase_AAA_core"/>
</dbReference>
<protein>
    <recommendedName>
        <fullName evidence="1">AAA+ ATPase domain-containing protein</fullName>
    </recommendedName>
</protein>
<accession>A0A7R6TQ26</accession>
<dbReference type="InterPro" id="IPR003593">
    <property type="entry name" value="AAA+_ATPase"/>
</dbReference>
<dbReference type="AlphaFoldDB" id="A0A7R6TQ26"/>
<dbReference type="CDD" id="cd00267">
    <property type="entry name" value="ABC_ATPase"/>
    <property type="match status" value="1"/>
</dbReference>
<reference evidence="3" key="1">
    <citation type="submission" date="2020-01" db="EMBL/GenBank/DDBJ databases">
        <title>Phosphoaccumulans saitamaens gen. nov., sp. nov., a polyphosphate accumulating bacterium isolated from surface river water.</title>
        <authorList>
            <person name="Watanabe K."/>
            <person name="Suda W."/>
        </authorList>
    </citation>
    <scope>NUCLEOTIDE SEQUENCE [LARGE SCALE GENOMIC DNA]</scope>
    <source>
        <strain evidence="3">ICHIAU1</strain>
    </source>
</reference>
<gene>
    <name evidence="2" type="ORF">ICHIAU1_19220</name>
</gene>
<keyword evidence="3" id="KW-1185">Reference proteome</keyword>
<dbReference type="GO" id="GO:0016887">
    <property type="term" value="F:ATP hydrolysis activity"/>
    <property type="evidence" value="ECO:0007669"/>
    <property type="project" value="InterPro"/>
</dbReference>
<dbReference type="InterPro" id="IPR051396">
    <property type="entry name" value="Bact_Antivir_Def_Nuclease"/>
</dbReference>
<evidence type="ECO:0000313" key="2">
    <source>
        <dbReference type="EMBL" id="BBU69639.1"/>
    </source>
</evidence>
<dbReference type="OrthoDB" id="5468457at2"/>
<dbReference type="PANTHER" id="PTHR43581:SF4">
    <property type="entry name" value="ATP_GTP PHOSPHATASE"/>
    <property type="match status" value="1"/>
</dbReference>
<proteinExistence type="predicted"/>
<sequence length="652" mass="73288">MKLIFNQPHKSIGSFEPIELPYFTVLTGVNGAGKSHLLEAIECDAVSVEGVAPNHPEKPKLIRKFDWNTLVPQDNGAFSAANHVGEQTQFWNEIVQNRLMVINELNRRMPPLGSKRLVYADVADLKKNIESDLSSAPMTSVQVSQYLSQVDQLLSEAESQAEEAFVRADPVNRKRLLEALKQQKPDFSELTIDQETFYRIYPSRWQPVDLFQQSFARLFATYQHNWNKNQLKQRGRERGAEVDALTDQAFYEKYGQPPWQFLNDIFKAAELDFEINAPYEWDERPYEPILTDTKRGTQVRFNDLSSGERVLMSFALCLYHAADRSTAVDFPKVLLFDEIDAPLHPSMSRSLLRTIQKTLVEEHGIFVILSTHSPSTVALAPDASIYVMQKQGPNRVVATSKDRALGVLTAGVPTLSVNYENNRQVFVESKWDVQYYSALYKLCKPKLLPEVSVMFIPAAANGNGNCDQVKAFVGKLAEGGVRTVLGVVDWDRKNVETHPVLVLGEGERYSIENFLLDPLLIGGLFLRECFETPESLGIDPAIKYVDMRGFTQEKLQVLADAVVSRLTAPSGATPDSSEFEYVSGVCINVPTWFAHMQGHALEAAYKQAFPKLLRYKNEPDLKIAVLGLVLGDYPGLVPVPILRLFDKVQRAG</sequence>
<evidence type="ECO:0000313" key="3">
    <source>
        <dbReference type="Proteomes" id="UP000463961"/>
    </source>
</evidence>
<feature type="domain" description="AAA+ ATPase" evidence="1">
    <location>
        <begin position="20"/>
        <end position="392"/>
    </location>
</feature>
<dbReference type="RefSeq" id="WP_162049664.1">
    <property type="nucleotide sequence ID" value="NZ_AP022345.1"/>
</dbReference>
<dbReference type="EMBL" id="AP022345">
    <property type="protein sequence ID" value="BBU69639.1"/>
    <property type="molecule type" value="Genomic_DNA"/>
</dbReference>
<dbReference type="PANTHER" id="PTHR43581">
    <property type="entry name" value="ATP/GTP PHOSPHATASE"/>
    <property type="match status" value="1"/>
</dbReference>
<dbReference type="Pfam" id="PF13304">
    <property type="entry name" value="AAA_21"/>
    <property type="match status" value="1"/>
</dbReference>
<organism evidence="2 3">
    <name type="scientific">Fluviibacter phosphoraccumulans</name>
    <dbReference type="NCBI Taxonomy" id="1751046"/>
    <lineage>
        <taxon>Bacteria</taxon>
        <taxon>Pseudomonadati</taxon>
        <taxon>Pseudomonadota</taxon>
        <taxon>Betaproteobacteria</taxon>
        <taxon>Rhodocyclales</taxon>
        <taxon>Fluviibacteraceae</taxon>
        <taxon>Fluviibacter</taxon>
    </lineage>
</organism>
<dbReference type="GO" id="GO:0005524">
    <property type="term" value="F:ATP binding"/>
    <property type="evidence" value="ECO:0007669"/>
    <property type="project" value="InterPro"/>
</dbReference>
<dbReference type="Gene3D" id="3.40.50.300">
    <property type="entry name" value="P-loop containing nucleotide triphosphate hydrolases"/>
    <property type="match status" value="1"/>
</dbReference>
<dbReference type="SUPFAM" id="SSF52540">
    <property type="entry name" value="P-loop containing nucleoside triphosphate hydrolases"/>
    <property type="match status" value="1"/>
</dbReference>
<name>A0A7R6TQ26_9RHOO</name>
<dbReference type="InterPro" id="IPR027417">
    <property type="entry name" value="P-loop_NTPase"/>
</dbReference>